<keyword evidence="2" id="KW-1185">Reference proteome</keyword>
<reference evidence="2" key="1">
    <citation type="journal article" date="2024" name="Proc. Natl. Acad. Sci. U.S.A.">
        <title>Extraordinary preservation of gene collinearity over three hundred million years revealed in homosporous lycophytes.</title>
        <authorList>
            <person name="Li C."/>
            <person name="Wickell D."/>
            <person name="Kuo L.Y."/>
            <person name="Chen X."/>
            <person name="Nie B."/>
            <person name="Liao X."/>
            <person name="Peng D."/>
            <person name="Ji J."/>
            <person name="Jenkins J."/>
            <person name="Williams M."/>
            <person name="Shu S."/>
            <person name="Plott C."/>
            <person name="Barry K."/>
            <person name="Rajasekar S."/>
            <person name="Grimwood J."/>
            <person name="Han X."/>
            <person name="Sun S."/>
            <person name="Hou Z."/>
            <person name="He W."/>
            <person name="Dai G."/>
            <person name="Sun C."/>
            <person name="Schmutz J."/>
            <person name="Leebens-Mack J.H."/>
            <person name="Li F.W."/>
            <person name="Wang L."/>
        </authorList>
    </citation>
    <scope>NUCLEOTIDE SEQUENCE [LARGE SCALE GENOMIC DNA]</scope>
    <source>
        <strain evidence="2">cv. PW_Plant_1</strain>
    </source>
</reference>
<evidence type="ECO:0000313" key="1">
    <source>
        <dbReference type="EMBL" id="KAJ7543820.1"/>
    </source>
</evidence>
<proteinExistence type="predicted"/>
<name>A0ACC2CPE2_DIPCM</name>
<dbReference type="EMBL" id="CM055100">
    <property type="protein sequence ID" value="KAJ7543820.1"/>
    <property type="molecule type" value="Genomic_DNA"/>
</dbReference>
<protein>
    <submittedName>
        <fullName evidence="1">Uncharacterized protein</fullName>
    </submittedName>
</protein>
<comment type="caution">
    <text evidence="1">The sequence shown here is derived from an EMBL/GenBank/DDBJ whole genome shotgun (WGS) entry which is preliminary data.</text>
</comment>
<gene>
    <name evidence="1" type="ORF">O6H91_09G053500</name>
</gene>
<organism evidence="1 2">
    <name type="scientific">Diphasiastrum complanatum</name>
    <name type="common">Issler's clubmoss</name>
    <name type="synonym">Lycopodium complanatum</name>
    <dbReference type="NCBI Taxonomy" id="34168"/>
    <lineage>
        <taxon>Eukaryota</taxon>
        <taxon>Viridiplantae</taxon>
        <taxon>Streptophyta</taxon>
        <taxon>Embryophyta</taxon>
        <taxon>Tracheophyta</taxon>
        <taxon>Lycopodiopsida</taxon>
        <taxon>Lycopodiales</taxon>
        <taxon>Lycopodiaceae</taxon>
        <taxon>Lycopodioideae</taxon>
        <taxon>Diphasiastrum</taxon>
    </lineage>
</organism>
<dbReference type="Proteomes" id="UP001162992">
    <property type="component" value="Chromosome 9"/>
</dbReference>
<sequence length="1496" mass="162679">MEDDLMEAACSLLESAAGFCIATAAESDVASGSSHGLLPEELLRALNDVFVSGKGFSSRVGRAGSGGCENAGAASSAVDSRLWEEVAQRRIAMGLAVRALANRMEMGGCLGIIAANVYVGLFLIPDCPRYSLFSALVFHSLVRCIRNACKTLGRSAISQEGVQDKRATERGGKKGQKKGKRAREAKQQQDGVDSEVFSCDDRQEANLAATVDEIMLLLDNLQAALIVLPLKEDHGSLKAAIELFVELPHLVSELAEFESGEGAHRTGNRTRAAAQSRVNSPPLSWQSKPSLIFGSLQLLLDPMHGDPLTTAITILKELTPSLLLSRIEGSTQQRAQIRSAALDFVLRGMLEKGCNAMRTAVAALCRYMSFKAPEKNDPRGLAVETVLTVVRAITSREQQQFGGFVVKLSRGKPRHRLFAIDLTLALLTNLPDPLGIESTHPEAAQEQEADKIDCIAEDLVTNEKTNANEAETLMQTWEDEMDIGGERAEKAKISGSKASSAAGKESTASAHSSWWGIACLEALLHRCSDKAPAIRGRALANLAHVLEQLSANVRHRSYLQDLLGLRASSGRSVDPSSSQRPISTGNDCSTPLEDVPDMGGETPSPDVETARISATPLTPGAHYGDLGSLLCKRCLDEKVVVRKAALLLISKSTILMGRPPDEAILQAMGAGCSDAMVSIRKAALSALSEVARRFMKEKRVITEWLQSVLPLVLDNEMSIQDEVFALFEELVLDRISTISTLKLSSLQAGSTPFSASGRPNSAQQQASQEVERLLPPGVLSLLNGIDDGGTVASCVKRICLCLGKKKRLRASVALALQRLITVSESLRGKKRSLAPHATPQGAWLLLAEVSAFVPKAVGWEFLRNHWQLFDRQEKARLLDEHQTPLTHSTAGDQMSAAWAADRVHLLQTISNVAVELPPEAAASLAAEFMEHLETFSMHPAEVGAHVKALTVLCRQKAASSEEGDKVVNTWVKELLDKAEKIIQRYIEMDISDIKIADNHHLQTPRLSSRKRSGAGRSSQPVSSKARKRRAKQSEASGDLVDPCTKIVTAIFTVGALVLVAPTVKTGNLVTLLQTLVTPKEDLRTGQCSHNSDRPSVFENLTPAVHAQTWITLGKLCLADDKLAKRLIPLFVQQLEKASSAAVRNNIMVAMTDLCIRYTFLIDGYIHKITKSLRDSCELVRRQAFVLLARLLQRDYVKWRGMLFHRFLLALVDESAKICLMADFLFGSILRTKAPLLAYNSFVEVIFNLNDCRAHSGFNIAWQRSENERELFSLRGSSPIMAAKRMHIYTSLLKQMAPEHLLATTAKLCAEVVAGAADGLLDLDDASGQCVLEDTLKVLASKEMRIGGSRSTGGADTIELEEESGASAAAAIAAAKGRFVTQLAKKNLVQNAIPIFIELKRLLESKNSPLTGNLMESIRAMLKDYKNEVEEMLVADKQLQKEIMYDMQKHESAKVQSRAQVDPSATAALTPKFATKQKNIAPTGPSTSRHGRIAKKM</sequence>
<evidence type="ECO:0000313" key="2">
    <source>
        <dbReference type="Proteomes" id="UP001162992"/>
    </source>
</evidence>
<accession>A0ACC2CPE2</accession>